<dbReference type="Gene3D" id="3.30.70.3270">
    <property type="match status" value="1"/>
</dbReference>
<name>A0A348AIV4_9FIRM</name>
<sequence>MGHLAAKDVYRRLGEKIDNLTIRAPWNEALHKVVKELYTEEEADVVVKMPYGLSNLERIAKITGYPKDKLRGILERLTEKGLILDLYNNGEYHYMPSPYVIGIYEFTMMRTRGKLSTKVWAELLGTYMKGSDIFFKANWKDGQQISIARAIPHRDTVAPEEVVEILPYEKAEAIVAGHDKFAIGLCACRHDKFHNNLKTCDVPLKSCSSFGFAADYLIRHGMAEEVTRGEAIENLERSREFGLVFSADSVKENVTFICSCCSCCCEILEGINKFGYPHVLMTSSFIADIDQVKCLGCGKCAKACPVNAICLEPAESEEEANKKILARVDPSICLGCGVCSLKCKCNALHLKKRKQQVIHPETTFERNILACLERGTLQNQIFDNPQAITHSVMRGILGGFLRLAPVKRGLMSDLLRSRFLAFLATGTKLQGKEWVTRL</sequence>
<dbReference type="SUPFAM" id="SSF54862">
    <property type="entry name" value="4Fe-4S ferredoxins"/>
    <property type="match status" value="1"/>
</dbReference>
<dbReference type="GO" id="GO:0051536">
    <property type="term" value="F:iron-sulfur cluster binding"/>
    <property type="evidence" value="ECO:0007669"/>
    <property type="project" value="UniProtKB-KW"/>
</dbReference>
<feature type="domain" description="4Fe-4S ferredoxin-type" evidence="4">
    <location>
        <begin position="324"/>
        <end position="353"/>
    </location>
</feature>
<keyword evidence="6" id="KW-1185">Reference proteome</keyword>
<accession>A0A348AIV4</accession>
<protein>
    <submittedName>
        <fullName evidence="5">NADH dehydrogenase subunit I</fullName>
    </submittedName>
</protein>
<dbReference type="InterPro" id="IPR017900">
    <property type="entry name" value="4Fe4S_Fe_S_CS"/>
</dbReference>
<reference evidence="5 6" key="1">
    <citation type="journal article" date="2018" name="Int. J. Syst. Evol. Microbiol.">
        <title>Methylomusa anaerophila gen. nov., sp. nov., an anaerobic methanol-utilizing bacterium isolated from a microbial fuel cell.</title>
        <authorList>
            <person name="Amano N."/>
            <person name="Yamamuro A."/>
            <person name="Miyahara M."/>
            <person name="Kouzuma A."/>
            <person name="Abe T."/>
            <person name="Watanabe K."/>
        </authorList>
    </citation>
    <scope>NUCLEOTIDE SEQUENCE [LARGE SCALE GENOMIC DNA]</scope>
    <source>
        <strain evidence="5 6">MMFC1</strain>
    </source>
</reference>
<dbReference type="KEGG" id="mana:MAMMFC1_01669"/>
<keyword evidence="1" id="KW-0479">Metal-binding</keyword>
<dbReference type="PROSITE" id="PS51379">
    <property type="entry name" value="4FE4S_FER_2"/>
    <property type="match status" value="2"/>
</dbReference>
<dbReference type="Pfam" id="PF12838">
    <property type="entry name" value="Fer4_7"/>
    <property type="match status" value="1"/>
</dbReference>
<evidence type="ECO:0000313" key="5">
    <source>
        <dbReference type="EMBL" id="BBB91002.1"/>
    </source>
</evidence>
<keyword evidence="3" id="KW-0411">Iron-sulfur</keyword>
<proteinExistence type="predicted"/>
<dbReference type="OrthoDB" id="5422255at2"/>
<dbReference type="InterPro" id="IPR017896">
    <property type="entry name" value="4Fe4S_Fe-S-bd"/>
</dbReference>
<evidence type="ECO:0000256" key="1">
    <source>
        <dbReference type="ARBA" id="ARBA00022723"/>
    </source>
</evidence>
<feature type="domain" description="4Fe-4S ferredoxin-type" evidence="4">
    <location>
        <begin position="285"/>
        <end position="314"/>
    </location>
</feature>
<gene>
    <name evidence="5" type="ORF">MAMMFC1_01669</name>
</gene>
<evidence type="ECO:0000313" key="6">
    <source>
        <dbReference type="Proteomes" id="UP000276437"/>
    </source>
</evidence>
<dbReference type="RefSeq" id="WP_126308075.1">
    <property type="nucleotide sequence ID" value="NZ_AP018449.1"/>
</dbReference>
<organism evidence="5 6">
    <name type="scientific">Methylomusa anaerophila</name>
    <dbReference type="NCBI Taxonomy" id="1930071"/>
    <lineage>
        <taxon>Bacteria</taxon>
        <taxon>Bacillati</taxon>
        <taxon>Bacillota</taxon>
        <taxon>Negativicutes</taxon>
        <taxon>Selenomonadales</taxon>
        <taxon>Sporomusaceae</taxon>
        <taxon>Methylomusa</taxon>
    </lineage>
</organism>
<dbReference type="PROSITE" id="PS00198">
    <property type="entry name" value="4FE4S_FER_1"/>
    <property type="match status" value="1"/>
</dbReference>
<dbReference type="AlphaFoldDB" id="A0A348AIV4"/>
<keyword evidence="2" id="KW-0408">Iron</keyword>
<evidence type="ECO:0000256" key="3">
    <source>
        <dbReference type="ARBA" id="ARBA00023014"/>
    </source>
</evidence>
<evidence type="ECO:0000259" key="4">
    <source>
        <dbReference type="PROSITE" id="PS51379"/>
    </source>
</evidence>
<dbReference type="GO" id="GO:0046872">
    <property type="term" value="F:metal ion binding"/>
    <property type="evidence" value="ECO:0007669"/>
    <property type="project" value="UniProtKB-KW"/>
</dbReference>
<dbReference type="EMBL" id="AP018449">
    <property type="protein sequence ID" value="BBB91002.1"/>
    <property type="molecule type" value="Genomic_DNA"/>
</dbReference>
<evidence type="ECO:0000256" key="2">
    <source>
        <dbReference type="ARBA" id="ARBA00023004"/>
    </source>
</evidence>
<dbReference type="Proteomes" id="UP000276437">
    <property type="component" value="Chromosome"/>
</dbReference>